<evidence type="ECO:0000256" key="1">
    <source>
        <dbReference type="SAM" id="MobiDB-lite"/>
    </source>
</evidence>
<dbReference type="InterPro" id="IPR037238">
    <property type="entry name" value="YbiA-like_sf"/>
</dbReference>
<dbReference type="OrthoDB" id="206452at2759"/>
<gene>
    <name evidence="3" type="ORF">B0A55_02516</name>
</gene>
<dbReference type="CDD" id="cd15457">
    <property type="entry name" value="NADAR"/>
    <property type="match status" value="1"/>
</dbReference>
<protein>
    <recommendedName>
        <fullName evidence="2">NADAR domain-containing protein</fullName>
    </recommendedName>
</protein>
<name>A0A4U0XUA4_9PEZI</name>
<reference evidence="3 4" key="1">
    <citation type="submission" date="2017-03" db="EMBL/GenBank/DDBJ databases">
        <title>Genomes of endolithic fungi from Antarctica.</title>
        <authorList>
            <person name="Coleine C."/>
            <person name="Masonjones S."/>
            <person name="Stajich J.E."/>
        </authorList>
    </citation>
    <scope>NUCLEOTIDE SEQUENCE [LARGE SCALE GENOMIC DNA]</scope>
    <source>
        <strain evidence="3 4">CCFEE 5184</strain>
    </source>
</reference>
<dbReference type="Pfam" id="PF08719">
    <property type="entry name" value="NADAR"/>
    <property type="match status" value="2"/>
</dbReference>
<keyword evidence="4" id="KW-1185">Reference proteome</keyword>
<sequence length="231" mass="26016">MKYSREQRAQQRRQGQATTPNPPPASEDNNTATTNITTTDPIFFWREYEEPNGYLSQWYPSPFQDPKTHPTHVFTCAEQYMMYRKALVLARTTDSQPTPQPPPTTTTNTTTQQKEGRKTHLPNTQAPQDRARLPAQILASRDPGAQKSLARSHPFTPSQFKEWEATKFDVVLQGTYCKFSQNPDLRARLLATGARELVEASPGDRVWGVGFAAEFAEMRRGNGAGFPEVGQ</sequence>
<organism evidence="3 4">
    <name type="scientific">Friedmanniomyces simplex</name>
    <dbReference type="NCBI Taxonomy" id="329884"/>
    <lineage>
        <taxon>Eukaryota</taxon>
        <taxon>Fungi</taxon>
        <taxon>Dikarya</taxon>
        <taxon>Ascomycota</taxon>
        <taxon>Pezizomycotina</taxon>
        <taxon>Dothideomycetes</taxon>
        <taxon>Dothideomycetidae</taxon>
        <taxon>Mycosphaerellales</taxon>
        <taxon>Teratosphaeriaceae</taxon>
        <taxon>Friedmanniomyces</taxon>
    </lineage>
</organism>
<dbReference type="Proteomes" id="UP000309340">
    <property type="component" value="Unassembled WGS sequence"/>
</dbReference>
<evidence type="ECO:0000313" key="4">
    <source>
        <dbReference type="Proteomes" id="UP000309340"/>
    </source>
</evidence>
<feature type="domain" description="NADAR" evidence="2">
    <location>
        <begin position="43"/>
        <end position="99"/>
    </location>
</feature>
<dbReference type="SUPFAM" id="SSF143990">
    <property type="entry name" value="YbiA-like"/>
    <property type="match status" value="1"/>
</dbReference>
<dbReference type="Gene3D" id="1.10.357.40">
    <property type="entry name" value="YbiA-like"/>
    <property type="match status" value="1"/>
</dbReference>
<feature type="region of interest" description="Disordered" evidence="1">
    <location>
        <begin position="1"/>
        <end position="36"/>
    </location>
</feature>
<feature type="region of interest" description="Disordered" evidence="1">
    <location>
        <begin position="92"/>
        <end position="130"/>
    </location>
</feature>
<dbReference type="EMBL" id="NAJQ01000098">
    <property type="protein sequence ID" value="TKA79063.1"/>
    <property type="molecule type" value="Genomic_DNA"/>
</dbReference>
<comment type="caution">
    <text evidence="3">The sequence shown here is derived from an EMBL/GenBank/DDBJ whole genome shotgun (WGS) entry which is preliminary data.</text>
</comment>
<feature type="domain" description="NADAR" evidence="2">
    <location>
        <begin position="134"/>
        <end position="225"/>
    </location>
</feature>
<dbReference type="InterPro" id="IPR012816">
    <property type="entry name" value="NADAR"/>
</dbReference>
<evidence type="ECO:0000259" key="2">
    <source>
        <dbReference type="Pfam" id="PF08719"/>
    </source>
</evidence>
<dbReference type="STRING" id="329884.A0A4U0XUA4"/>
<accession>A0A4U0XUA4</accession>
<proteinExistence type="predicted"/>
<evidence type="ECO:0000313" key="3">
    <source>
        <dbReference type="EMBL" id="TKA79063.1"/>
    </source>
</evidence>
<dbReference type="AlphaFoldDB" id="A0A4U0XUA4"/>